<keyword evidence="2" id="KW-1133">Transmembrane helix</keyword>
<reference evidence="3" key="2">
    <citation type="journal article" date="2023" name="Microorganisms">
        <title>Isolation and Genomic Characteristics of Cat-Borne Campylobacter felis sp. nov. and Sheep-Borne Campylobacter ovis sp. nov.</title>
        <authorList>
            <person name="Wang H."/>
            <person name="Li Y."/>
            <person name="Gu Y."/>
            <person name="Zhou G."/>
            <person name="Chen X."/>
            <person name="Zhang X."/>
            <person name="Shao Z."/>
            <person name="Zhang J."/>
            <person name="Zhang M."/>
        </authorList>
    </citation>
    <scope>NUCLEOTIDE SEQUENCE</scope>
    <source>
        <strain evidence="3">PS10</strain>
    </source>
</reference>
<evidence type="ECO:0000256" key="2">
    <source>
        <dbReference type="SAM" id="Phobius"/>
    </source>
</evidence>
<keyword evidence="2" id="KW-0472">Membrane</keyword>
<protein>
    <recommendedName>
        <fullName evidence="5">YtxH domain-containing protein</fullName>
    </recommendedName>
</protein>
<evidence type="ECO:0000313" key="4">
    <source>
        <dbReference type="Proteomes" id="UP001173801"/>
    </source>
</evidence>
<name>A0ABT7HN96_9BACT</name>
<comment type="caution">
    <text evidence="3">The sequence shown here is derived from an EMBL/GenBank/DDBJ whole genome shotgun (WGS) entry which is preliminary data.</text>
</comment>
<feature type="transmembrane region" description="Helical" evidence="2">
    <location>
        <begin position="12"/>
        <end position="29"/>
    </location>
</feature>
<evidence type="ECO:0000256" key="1">
    <source>
        <dbReference type="SAM" id="MobiDB-lite"/>
    </source>
</evidence>
<dbReference type="RefSeq" id="WP_284936843.1">
    <property type="nucleotide sequence ID" value="NZ_JANURM010000002.1"/>
</dbReference>
<evidence type="ECO:0000313" key="3">
    <source>
        <dbReference type="EMBL" id="MDL0088187.1"/>
    </source>
</evidence>
<dbReference type="EMBL" id="JANURM010000002">
    <property type="protein sequence ID" value="MDL0088187.1"/>
    <property type="molecule type" value="Genomic_DNA"/>
</dbReference>
<accession>A0ABT7HN96</accession>
<sequence>MKNNTNFKGANMLPFIAGIAAGALAVVAWSKKDELKDLATNSLNRGKELALSGLDELKGTRKRRTRKSEPKEAVVAKKPRKKRAVKKVVTPEIEG</sequence>
<keyword evidence="4" id="KW-1185">Reference proteome</keyword>
<dbReference type="Proteomes" id="UP001173801">
    <property type="component" value="Unassembled WGS sequence"/>
</dbReference>
<gene>
    <name evidence="3" type="ORF">NYG85_02195</name>
</gene>
<reference evidence="3" key="1">
    <citation type="submission" date="2022-08" db="EMBL/GenBank/DDBJ databases">
        <authorList>
            <person name="Wang H."/>
        </authorList>
    </citation>
    <scope>NUCLEOTIDE SEQUENCE</scope>
    <source>
        <strain evidence="3">PS10</strain>
    </source>
</reference>
<organism evidence="3 4">
    <name type="scientific">Campylobacter gastrosuis</name>
    <dbReference type="NCBI Taxonomy" id="2974576"/>
    <lineage>
        <taxon>Bacteria</taxon>
        <taxon>Pseudomonadati</taxon>
        <taxon>Campylobacterota</taxon>
        <taxon>Epsilonproteobacteria</taxon>
        <taxon>Campylobacterales</taxon>
        <taxon>Campylobacteraceae</taxon>
        <taxon>Campylobacter</taxon>
    </lineage>
</organism>
<evidence type="ECO:0008006" key="5">
    <source>
        <dbReference type="Google" id="ProtNLM"/>
    </source>
</evidence>
<proteinExistence type="predicted"/>
<keyword evidence="2" id="KW-0812">Transmembrane</keyword>
<feature type="region of interest" description="Disordered" evidence="1">
    <location>
        <begin position="58"/>
        <end position="95"/>
    </location>
</feature>
<feature type="compositionally biased region" description="Basic residues" evidence="1">
    <location>
        <begin position="77"/>
        <end position="86"/>
    </location>
</feature>